<keyword evidence="7" id="KW-0328">Glycosyltransferase</keyword>
<evidence type="ECO:0000256" key="5">
    <source>
        <dbReference type="ARBA" id="ARBA00011944"/>
    </source>
</evidence>
<dbReference type="InterPro" id="IPR022412">
    <property type="entry name" value="Quinolinate_PRibosylTrfase_N"/>
</dbReference>
<dbReference type="InterPro" id="IPR036068">
    <property type="entry name" value="Nicotinate_pribotase-like_C"/>
</dbReference>
<comment type="subunit">
    <text evidence="4">Hexamer formed by 3 homodimers.</text>
</comment>
<evidence type="ECO:0000256" key="4">
    <source>
        <dbReference type="ARBA" id="ARBA00011218"/>
    </source>
</evidence>
<comment type="catalytic activity">
    <reaction evidence="10">
        <text>nicotinate beta-D-ribonucleotide + CO2 + diphosphate = quinolinate + 5-phospho-alpha-D-ribose 1-diphosphate + 2 H(+)</text>
        <dbReference type="Rhea" id="RHEA:12733"/>
        <dbReference type="ChEBI" id="CHEBI:15378"/>
        <dbReference type="ChEBI" id="CHEBI:16526"/>
        <dbReference type="ChEBI" id="CHEBI:29959"/>
        <dbReference type="ChEBI" id="CHEBI:33019"/>
        <dbReference type="ChEBI" id="CHEBI:57502"/>
        <dbReference type="ChEBI" id="CHEBI:58017"/>
        <dbReference type="EC" id="2.4.2.19"/>
    </reaction>
</comment>
<dbReference type="FunFam" id="3.20.20.70:FF:000030">
    <property type="entry name" value="Nicotinate-nucleotide pyrophosphorylase, carboxylating"/>
    <property type="match status" value="1"/>
</dbReference>
<feature type="domain" description="Quinolinate phosphoribosyl transferase C-terminal" evidence="12">
    <location>
        <begin position="111"/>
        <end position="274"/>
    </location>
</feature>
<evidence type="ECO:0000256" key="6">
    <source>
        <dbReference type="ARBA" id="ARBA00022642"/>
    </source>
</evidence>
<dbReference type="UniPathway" id="UPA00253">
    <property type="reaction ID" value="UER00331"/>
</dbReference>
<dbReference type="FunFam" id="3.90.1170.20:FF:000001">
    <property type="entry name" value="Nicotinate-nucleotide diphosphorylase (Carboxylating)"/>
    <property type="match status" value="1"/>
</dbReference>
<evidence type="ECO:0000256" key="11">
    <source>
        <dbReference type="ARBA" id="ARBA00069173"/>
    </source>
</evidence>
<comment type="function">
    <text evidence="1">Involved in the catabolism of quinolinic acid (QA).</text>
</comment>
<dbReference type="GO" id="GO:0004514">
    <property type="term" value="F:nicotinate-nucleotide diphosphorylase (carboxylating) activity"/>
    <property type="evidence" value="ECO:0007669"/>
    <property type="project" value="UniProtKB-EC"/>
</dbReference>
<keyword evidence="6" id="KW-0662">Pyridine nucleotide biosynthesis</keyword>
<dbReference type="InterPro" id="IPR013785">
    <property type="entry name" value="Aldolase_TIM"/>
</dbReference>
<dbReference type="PANTHER" id="PTHR32179:SF3">
    <property type="entry name" value="NICOTINATE-NUCLEOTIDE PYROPHOSPHORYLASE [CARBOXYLATING]"/>
    <property type="match status" value="1"/>
</dbReference>
<evidence type="ECO:0000256" key="7">
    <source>
        <dbReference type="ARBA" id="ARBA00022676"/>
    </source>
</evidence>
<evidence type="ECO:0000256" key="10">
    <source>
        <dbReference type="ARBA" id="ARBA00047445"/>
    </source>
</evidence>
<dbReference type="PIRSF" id="PIRSF006250">
    <property type="entry name" value="NadC_ModD"/>
    <property type="match status" value="1"/>
</dbReference>
<comment type="pathway">
    <text evidence="2">Cofactor biosynthesis; NAD(+) biosynthesis; nicotinate D-ribonucleotide from quinolinate: step 1/1.</text>
</comment>
<dbReference type="Pfam" id="PF02749">
    <property type="entry name" value="QRPTase_N"/>
    <property type="match status" value="1"/>
</dbReference>
<dbReference type="Pfam" id="PF01729">
    <property type="entry name" value="QRPTase_C"/>
    <property type="match status" value="1"/>
</dbReference>
<dbReference type="CDD" id="cd01572">
    <property type="entry name" value="QPRTase"/>
    <property type="match status" value="1"/>
</dbReference>
<dbReference type="EMBL" id="CAESAN010000014">
    <property type="protein sequence ID" value="CAB4337367.1"/>
    <property type="molecule type" value="Genomic_DNA"/>
</dbReference>
<evidence type="ECO:0000259" key="12">
    <source>
        <dbReference type="Pfam" id="PF01729"/>
    </source>
</evidence>
<dbReference type="GO" id="GO:0005737">
    <property type="term" value="C:cytoplasm"/>
    <property type="evidence" value="ECO:0007669"/>
    <property type="project" value="TreeGrafter"/>
</dbReference>
<feature type="domain" description="Quinolinate phosphoribosyl transferase N-terminal" evidence="13">
    <location>
        <begin position="25"/>
        <end position="109"/>
    </location>
</feature>
<dbReference type="Gene3D" id="3.90.1170.20">
    <property type="entry name" value="Quinolinate phosphoribosyl transferase, N-terminal domain"/>
    <property type="match status" value="1"/>
</dbReference>
<dbReference type="InterPro" id="IPR002638">
    <property type="entry name" value="Quinolinate_PRibosylTrfase_C"/>
</dbReference>
<proteinExistence type="inferred from homology"/>
<dbReference type="NCBIfam" id="TIGR00078">
    <property type="entry name" value="nadC"/>
    <property type="match status" value="1"/>
</dbReference>
<keyword evidence="8" id="KW-0808">Transferase</keyword>
<protein>
    <recommendedName>
        <fullName evidence="11">Probable nicotinate-nucleotide pyrophosphorylase [carboxylating]</fullName>
        <ecNumber evidence="5">2.4.2.19</ecNumber>
    </recommendedName>
    <alternativeName>
        <fullName evidence="9">Quinolinate phosphoribosyltransferase [decarboxylating]</fullName>
    </alternativeName>
</protein>
<evidence type="ECO:0000259" key="13">
    <source>
        <dbReference type="Pfam" id="PF02749"/>
    </source>
</evidence>
<dbReference type="InterPro" id="IPR004393">
    <property type="entry name" value="NadC"/>
</dbReference>
<dbReference type="GO" id="GO:0034213">
    <property type="term" value="P:quinolinate catabolic process"/>
    <property type="evidence" value="ECO:0007669"/>
    <property type="project" value="TreeGrafter"/>
</dbReference>
<evidence type="ECO:0000313" key="14">
    <source>
        <dbReference type="EMBL" id="CAB4337367.1"/>
    </source>
</evidence>
<evidence type="ECO:0000256" key="1">
    <source>
        <dbReference type="ARBA" id="ARBA00003237"/>
    </source>
</evidence>
<reference evidence="14" key="1">
    <citation type="submission" date="2020-05" db="EMBL/GenBank/DDBJ databases">
        <authorList>
            <person name="Chiriac C."/>
            <person name="Salcher M."/>
            <person name="Ghai R."/>
            <person name="Kavagutti S V."/>
        </authorList>
    </citation>
    <scope>NUCLEOTIDE SEQUENCE</scope>
</reference>
<dbReference type="EC" id="2.4.2.19" evidence="5"/>
<dbReference type="SUPFAM" id="SSF51690">
    <property type="entry name" value="Nicotinate/Quinolinate PRTase C-terminal domain-like"/>
    <property type="match status" value="1"/>
</dbReference>
<dbReference type="AlphaFoldDB" id="A0A6J5Z8H4"/>
<comment type="similarity">
    <text evidence="3">Belongs to the NadC/ModD family.</text>
</comment>
<dbReference type="InterPro" id="IPR037128">
    <property type="entry name" value="Quinolinate_PRibosylTase_N_sf"/>
</dbReference>
<evidence type="ECO:0000256" key="8">
    <source>
        <dbReference type="ARBA" id="ARBA00022679"/>
    </source>
</evidence>
<sequence length="280" mass="28947">MDQATRQELSDLISRALAEDVGDGDRTAMATIPEGSIALATVTQKQPGVIFGIEAAEAALGTLDPAVRFEPLAEEGVWREAGPVLRAEGDARALLAAERTALNILAHLSGVATAAARYVRAVEGSSVTILDTRKTTPGMRLLEKAAVRAGGASNHRIGLWDAYLIKENHIRVAGGITAAVAAARQADRSLLLEVECTNPDEVAEAVEAGADRLLLDNMSPAALADAVAQVDGRAELEASGGITLDTVADVAASGVQFISVGAITHSAAALDLSLTVEVER</sequence>
<name>A0A6J5Z8H4_9ZZZZ</name>
<dbReference type="InterPro" id="IPR027277">
    <property type="entry name" value="NadC/ModD"/>
</dbReference>
<evidence type="ECO:0000256" key="2">
    <source>
        <dbReference type="ARBA" id="ARBA00004893"/>
    </source>
</evidence>
<dbReference type="SUPFAM" id="SSF54675">
    <property type="entry name" value="Nicotinate/Quinolinate PRTase N-terminal domain-like"/>
    <property type="match status" value="1"/>
</dbReference>
<dbReference type="PANTHER" id="PTHR32179">
    <property type="entry name" value="NICOTINATE-NUCLEOTIDE PYROPHOSPHORYLASE [CARBOXYLATING]"/>
    <property type="match status" value="1"/>
</dbReference>
<evidence type="ECO:0000256" key="9">
    <source>
        <dbReference type="ARBA" id="ARBA00033102"/>
    </source>
</evidence>
<accession>A0A6J5Z8H4</accession>
<dbReference type="Gene3D" id="3.20.20.70">
    <property type="entry name" value="Aldolase class I"/>
    <property type="match status" value="1"/>
</dbReference>
<gene>
    <name evidence="14" type="ORF">UFOPK3547_00285</name>
</gene>
<evidence type="ECO:0000256" key="3">
    <source>
        <dbReference type="ARBA" id="ARBA00009400"/>
    </source>
</evidence>
<dbReference type="GO" id="GO:0009435">
    <property type="term" value="P:NAD+ biosynthetic process"/>
    <property type="evidence" value="ECO:0007669"/>
    <property type="project" value="UniProtKB-UniPathway"/>
</dbReference>
<organism evidence="14">
    <name type="scientific">freshwater metagenome</name>
    <dbReference type="NCBI Taxonomy" id="449393"/>
    <lineage>
        <taxon>unclassified sequences</taxon>
        <taxon>metagenomes</taxon>
        <taxon>ecological metagenomes</taxon>
    </lineage>
</organism>